<evidence type="ECO:0000313" key="2">
    <source>
        <dbReference type="Proteomes" id="UP000824120"/>
    </source>
</evidence>
<dbReference type="AlphaFoldDB" id="A0A9J5ZHU9"/>
<gene>
    <name evidence="1" type="ORF">H5410_022657</name>
</gene>
<name>A0A9J5ZHU9_SOLCO</name>
<accession>A0A9J5ZHU9</accession>
<dbReference type="EMBL" id="JACXVP010000004">
    <property type="protein sequence ID" value="KAG5611376.1"/>
    <property type="molecule type" value="Genomic_DNA"/>
</dbReference>
<proteinExistence type="predicted"/>
<reference evidence="1 2" key="1">
    <citation type="submission" date="2020-09" db="EMBL/GenBank/DDBJ databases">
        <title>De no assembly of potato wild relative species, Solanum commersonii.</title>
        <authorList>
            <person name="Cho K."/>
        </authorList>
    </citation>
    <scope>NUCLEOTIDE SEQUENCE [LARGE SCALE GENOMIC DNA]</scope>
    <source>
        <strain evidence="1">LZ3.2</strain>
        <tissue evidence="1">Leaf</tissue>
    </source>
</reference>
<evidence type="ECO:0000313" key="1">
    <source>
        <dbReference type="EMBL" id="KAG5611376.1"/>
    </source>
</evidence>
<dbReference type="Proteomes" id="UP000824120">
    <property type="component" value="Chromosome 4"/>
</dbReference>
<sequence length="79" mass="9553">MNFSKSIDPMNYFERQPEGQKNLTKEFKFVVGSDKIWGRFLPSDYLNDRLDKIHHVCNTKKELFLVYVILSFYLMEVNW</sequence>
<protein>
    <submittedName>
        <fullName evidence="1">Uncharacterized protein</fullName>
    </submittedName>
</protein>
<keyword evidence="2" id="KW-1185">Reference proteome</keyword>
<organism evidence="1 2">
    <name type="scientific">Solanum commersonii</name>
    <name type="common">Commerson's wild potato</name>
    <name type="synonym">Commerson's nightshade</name>
    <dbReference type="NCBI Taxonomy" id="4109"/>
    <lineage>
        <taxon>Eukaryota</taxon>
        <taxon>Viridiplantae</taxon>
        <taxon>Streptophyta</taxon>
        <taxon>Embryophyta</taxon>
        <taxon>Tracheophyta</taxon>
        <taxon>Spermatophyta</taxon>
        <taxon>Magnoliopsida</taxon>
        <taxon>eudicotyledons</taxon>
        <taxon>Gunneridae</taxon>
        <taxon>Pentapetalae</taxon>
        <taxon>asterids</taxon>
        <taxon>lamiids</taxon>
        <taxon>Solanales</taxon>
        <taxon>Solanaceae</taxon>
        <taxon>Solanoideae</taxon>
        <taxon>Solaneae</taxon>
        <taxon>Solanum</taxon>
    </lineage>
</organism>
<comment type="caution">
    <text evidence="1">The sequence shown here is derived from an EMBL/GenBank/DDBJ whole genome shotgun (WGS) entry which is preliminary data.</text>
</comment>